<gene>
    <name evidence="3" type="ORF">TeGR_g9368</name>
</gene>
<proteinExistence type="predicted"/>
<dbReference type="Proteomes" id="UP001165060">
    <property type="component" value="Unassembled WGS sequence"/>
</dbReference>
<feature type="region of interest" description="Disordered" evidence="1">
    <location>
        <begin position="223"/>
        <end position="244"/>
    </location>
</feature>
<feature type="domain" description="BRCT" evidence="2">
    <location>
        <begin position="75"/>
        <end position="149"/>
    </location>
</feature>
<name>A0ABQ6N4S9_9STRA</name>
<evidence type="ECO:0000256" key="1">
    <source>
        <dbReference type="SAM" id="MobiDB-lite"/>
    </source>
</evidence>
<evidence type="ECO:0000259" key="2">
    <source>
        <dbReference type="PROSITE" id="PS50172"/>
    </source>
</evidence>
<dbReference type="SUPFAM" id="SSF52113">
    <property type="entry name" value="BRCT domain"/>
    <property type="match status" value="1"/>
</dbReference>
<dbReference type="Gene3D" id="3.40.50.10190">
    <property type="entry name" value="BRCT domain"/>
    <property type="match status" value="1"/>
</dbReference>
<dbReference type="InterPro" id="IPR001357">
    <property type="entry name" value="BRCT_dom"/>
</dbReference>
<accession>A0ABQ6N4S9</accession>
<dbReference type="InterPro" id="IPR036420">
    <property type="entry name" value="BRCT_dom_sf"/>
</dbReference>
<feature type="compositionally biased region" description="Basic residues" evidence="1">
    <location>
        <begin position="230"/>
        <end position="244"/>
    </location>
</feature>
<evidence type="ECO:0000313" key="3">
    <source>
        <dbReference type="EMBL" id="GMI40516.1"/>
    </source>
</evidence>
<sequence>MPKNKASAGSGSAGKRLAPIPVASRIFAGRTFACSTIDPAAAFGNPPPPPAAAASAAPSAAPSPAPPPAPPPKYNYSQLLSLLKSHSASITETITPKKTHCLISTATARASLTQKVRKGSKRGLAIVDVSWAEACIGAGRLLPFDGHRFDGEVGEAAGRREEGKRKMGGGVEVEFVEAADASGGGWTEAVEFGCSCVCHENLGERVVTDCEWCVDCSVNKENRAREDAKKCKHEHKKKKRKTDV</sequence>
<comment type="caution">
    <text evidence="3">The sequence shown here is derived from an EMBL/GenBank/DDBJ whole genome shotgun (WGS) entry which is preliminary data.</text>
</comment>
<feature type="compositionally biased region" description="Pro residues" evidence="1">
    <location>
        <begin position="61"/>
        <end position="73"/>
    </location>
</feature>
<feature type="region of interest" description="Disordered" evidence="1">
    <location>
        <begin position="38"/>
        <end position="73"/>
    </location>
</feature>
<dbReference type="EMBL" id="BRYB01000941">
    <property type="protein sequence ID" value="GMI40516.1"/>
    <property type="molecule type" value="Genomic_DNA"/>
</dbReference>
<organism evidence="3 4">
    <name type="scientific">Tetraparma gracilis</name>
    <dbReference type="NCBI Taxonomy" id="2962635"/>
    <lineage>
        <taxon>Eukaryota</taxon>
        <taxon>Sar</taxon>
        <taxon>Stramenopiles</taxon>
        <taxon>Ochrophyta</taxon>
        <taxon>Bolidophyceae</taxon>
        <taxon>Parmales</taxon>
        <taxon>Triparmaceae</taxon>
        <taxon>Tetraparma</taxon>
    </lineage>
</organism>
<evidence type="ECO:0000313" key="4">
    <source>
        <dbReference type="Proteomes" id="UP001165060"/>
    </source>
</evidence>
<keyword evidence="4" id="KW-1185">Reference proteome</keyword>
<protein>
    <recommendedName>
        <fullName evidence="2">BRCT domain-containing protein</fullName>
    </recommendedName>
</protein>
<reference evidence="3 4" key="1">
    <citation type="journal article" date="2023" name="Commun. Biol.">
        <title>Genome analysis of Parmales, the sister group of diatoms, reveals the evolutionary specialization of diatoms from phago-mixotrophs to photoautotrophs.</title>
        <authorList>
            <person name="Ban H."/>
            <person name="Sato S."/>
            <person name="Yoshikawa S."/>
            <person name="Yamada K."/>
            <person name="Nakamura Y."/>
            <person name="Ichinomiya M."/>
            <person name="Sato N."/>
            <person name="Blanc-Mathieu R."/>
            <person name="Endo H."/>
            <person name="Kuwata A."/>
            <person name="Ogata H."/>
        </authorList>
    </citation>
    <scope>NUCLEOTIDE SEQUENCE [LARGE SCALE GENOMIC DNA]</scope>
</reference>
<dbReference type="PROSITE" id="PS50172">
    <property type="entry name" value="BRCT"/>
    <property type="match status" value="1"/>
</dbReference>